<proteinExistence type="predicted"/>
<dbReference type="InterPro" id="IPR016095">
    <property type="entry name" value="Ribosomal_uL1_3-a/b-sand"/>
</dbReference>
<name>A0AAN5I9W2_9BILA</name>
<keyword evidence="3" id="KW-1185">Reference proteome</keyword>
<evidence type="ECO:0000256" key="1">
    <source>
        <dbReference type="SAM" id="MobiDB-lite"/>
    </source>
</evidence>
<reference evidence="3" key="1">
    <citation type="submission" date="2022-10" db="EMBL/GenBank/DDBJ databases">
        <title>Genome assembly of Pristionchus species.</title>
        <authorList>
            <person name="Yoshida K."/>
            <person name="Sommer R.J."/>
        </authorList>
    </citation>
    <scope>NUCLEOTIDE SEQUENCE [LARGE SCALE GENOMIC DNA]</scope>
    <source>
        <strain evidence="3">RS5460</strain>
    </source>
</reference>
<feature type="region of interest" description="Disordered" evidence="1">
    <location>
        <begin position="1"/>
        <end position="25"/>
    </location>
</feature>
<dbReference type="EMBL" id="BTRK01000006">
    <property type="protein sequence ID" value="GMR56475.1"/>
    <property type="molecule type" value="Genomic_DNA"/>
</dbReference>
<dbReference type="Pfam" id="PF00687">
    <property type="entry name" value="Ribosomal_L1"/>
    <property type="match status" value="1"/>
</dbReference>
<dbReference type="SUPFAM" id="SSF56808">
    <property type="entry name" value="Ribosomal protein L1"/>
    <property type="match status" value="1"/>
</dbReference>
<evidence type="ECO:0008006" key="4">
    <source>
        <dbReference type="Google" id="ProtNLM"/>
    </source>
</evidence>
<feature type="compositionally biased region" description="Basic and acidic residues" evidence="1">
    <location>
        <begin position="54"/>
        <end position="69"/>
    </location>
</feature>
<dbReference type="Gene3D" id="3.40.50.790">
    <property type="match status" value="1"/>
</dbReference>
<dbReference type="FunFam" id="3.40.50.790:FF:000017">
    <property type="entry name" value="Protein CBG11519"/>
    <property type="match status" value="1"/>
</dbReference>
<sequence>FEMAAKGKGTVLKSSTKKSKISANKEEAAVVKEGAVMKRALIEVVEETQVPKKQKIDEPKKEEMKEETGGRIPPSKEGLAKINEQARIAISSLTKYVNDKGEKSLFPEADHGMNVMVTYKKPALVNGKALKKNILLPHPPVSASSAMFCVIMPDLDISDKARTDADVEKQAREWEERIQADHGLTRANISKIMTQMQTERVYRTFADKRKLATAYDIFLVEKRVHKSVMKHLGKEFIKAHKMPIVFDYSRPLGETLKKAAATTVFDLTANKARISVHAGHLSQPFADLVANVEHVVSEILSSCPGGLPNVRSIFVQLSSSEPSLPVYNDDGSSNDVVLEKAPAVRPEHKMIVDDCSTLPEGLNVAVSKSGRVRVIREKDGVGVLYPTVNDEWTSMDKLKPKVDPKKVEKKRQVKAHRKLKHKAAVAKALAKSEGSTVYKKLMSRPLLKTSGAPMIDNKKVKKAKKVKRVMKKLRGEVKKAAPI</sequence>
<dbReference type="Proteomes" id="UP001328107">
    <property type="component" value="Unassembled WGS sequence"/>
</dbReference>
<feature type="non-terminal residue" evidence="2">
    <location>
        <position position="1"/>
    </location>
</feature>
<protein>
    <recommendedName>
        <fullName evidence="4">Ribosomal protein</fullName>
    </recommendedName>
</protein>
<evidence type="ECO:0000313" key="3">
    <source>
        <dbReference type="Proteomes" id="UP001328107"/>
    </source>
</evidence>
<accession>A0AAN5I9W2</accession>
<comment type="caution">
    <text evidence="2">The sequence shown here is derived from an EMBL/GenBank/DDBJ whole genome shotgun (WGS) entry which is preliminary data.</text>
</comment>
<feature type="region of interest" description="Disordered" evidence="1">
    <location>
        <begin position="50"/>
        <end position="76"/>
    </location>
</feature>
<organism evidence="2 3">
    <name type="scientific">Pristionchus mayeri</name>
    <dbReference type="NCBI Taxonomy" id="1317129"/>
    <lineage>
        <taxon>Eukaryota</taxon>
        <taxon>Metazoa</taxon>
        <taxon>Ecdysozoa</taxon>
        <taxon>Nematoda</taxon>
        <taxon>Chromadorea</taxon>
        <taxon>Rhabditida</taxon>
        <taxon>Rhabditina</taxon>
        <taxon>Diplogasteromorpha</taxon>
        <taxon>Diplogasteroidea</taxon>
        <taxon>Neodiplogasteridae</taxon>
        <taxon>Pristionchus</taxon>
    </lineage>
</organism>
<evidence type="ECO:0000313" key="2">
    <source>
        <dbReference type="EMBL" id="GMR56475.1"/>
    </source>
</evidence>
<dbReference type="InterPro" id="IPR028364">
    <property type="entry name" value="Ribosomal_uL1/biogenesis"/>
</dbReference>
<gene>
    <name evidence="2" type="ORF">PMAYCL1PPCAC_26670</name>
</gene>
<dbReference type="AlphaFoldDB" id="A0AAN5I9W2"/>
<dbReference type="InterPro" id="IPR023674">
    <property type="entry name" value="Ribosomal_uL1-like"/>
</dbReference>